<sequence length="382" mass="43664">MIRKYLLLGFLVSVFSCSSSETKNENTEGLSNEWDLMILDSIQVDYLGDINLLAVHPEGTHFLFGSSDDNKLILTDNKGEITSIFDEPTDSPKSVGQFTSAATFFGDEIVAMGMNKLVVYDLDFQFIKSEKTPKIGRSMYYIGFDFLKPISINGKEQLLSFNGGPKNEIPSNQPEYYQEYNTFELIDLDENSFTPVVPFHPRSRFLSGEAFDFLRPNFQVDGSTVYFAYTNDSLLYSYDLALGDESFEAINIPFDKFLLNPGYQMKGQMDYETPQGQEGGIWGLFLSQENVLITYNSGIELENMPNLNQDRELVIKEMGRLNPMKWIVMDEKGNFSAPKLTDDKYSLSRTDSQGFLWAKQNKYILESEPEFEVFYKLQLVQK</sequence>
<name>A0ABS3CNP7_9BACT</name>
<evidence type="ECO:0008006" key="3">
    <source>
        <dbReference type="Google" id="ProtNLM"/>
    </source>
</evidence>
<dbReference type="PROSITE" id="PS51257">
    <property type="entry name" value="PROKAR_LIPOPROTEIN"/>
    <property type="match status" value="1"/>
</dbReference>
<organism evidence="1 2">
    <name type="scientific">Algoriphagus pacificus</name>
    <dbReference type="NCBI Taxonomy" id="2811234"/>
    <lineage>
        <taxon>Bacteria</taxon>
        <taxon>Pseudomonadati</taxon>
        <taxon>Bacteroidota</taxon>
        <taxon>Cytophagia</taxon>
        <taxon>Cytophagales</taxon>
        <taxon>Cyclobacteriaceae</taxon>
        <taxon>Algoriphagus</taxon>
    </lineage>
</organism>
<dbReference type="Proteomes" id="UP000664480">
    <property type="component" value="Unassembled WGS sequence"/>
</dbReference>
<comment type="caution">
    <text evidence="1">The sequence shown here is derived from an EMBL/GenBank/DDBJ whole genome shotgun (WGS) entry which is preliminary data.</text>
</comment>
<gene>
    <name evidence="1" type="ORF">J0A69_20605</name>
</gene>
<proteinExistence type="predicted"/>
<accession>A0ABS3CNP7</accession>
<protein>
    <recommendedName>
        <fullName evidence="3">6-bladed beta-propeller protein</fullName>
    </recommendedName>
</protein>
<evidence type="ECO:0000313" key="2">
    <source>
        <dbReference type="Proteomes" id="UP000664480"/>
    </source>
</evidence>
<reference evidence="1 2" key="1">
    <citation type="submission" date="2021-03" db="EMBL/GenBank/DDBJ databases">
        <title>novel species isolated from a fishpond in China.</title>
        <authorList>
            <person name="Lu H."/>
            <person name="Cai Z."/>
        </authorList>
    </citation>
    <scope>NUCLEOTIDE SEQUENCE [LARGE SCALE GENOMIC DNA]</scope>
    <source>
        <strain evidence="1 2">YJ13C</strain>
    </source>
</reference>
<dbReference type="RefSeq" id="WP_206588519.1">
    <property type="nucleotide sequence ID" value="NZ_JAFKCU010000007.1"/>
</dbReference>
<dbReference type="EMBL" id="JAFKCU010000007">
    <property type="protein sequence ID" value="MBN7817855.1"/>
    <property type="molecule type" value="Genomic_DNA"/>
</dbReference>
<keyword evidence="2" id="KW-1185">Reference proteome</keyword>
<evidence type="ECO:0000313" key="1">
    <source>
        <dbReference type="EMBL" id="MBN7817855.1"/>
    </source>
</evidence>
<dbReference type="SUPFAM" id="SSF82171">
    <property type="entry name" value="DPP6 N-terminal domain-like"/>
    <property type="match status" value="1"/>
</dbReference>